<evidence type="ECO:0000313" key="1">
    <source>
        <dbReference type="EMBL" id="SVC17917.1"/>
    </source>
</evidence>
<dbReference type="NCBIfam" id="NF041278">
    <property type="entry name" value="CmcJ_NvfI_EfuI"/>
    <property type="match status" value="1"/>
</dbReference>
<proteinExistence type="predicted"/>
<dbReference type="GO" id="GO:0016491">
    <property type="term" value="F:oxidoreductase activity"/>
    <property type="evidence" value="ECO:0007669"/>
    <property type="project" value="InterPro"/>
</dbReference>
<sequence length="332" mass="37145">VPVPSSDISATTGTVSYQAASAKSSLYRNGEVLIRRDGDGSDNGYKGPSREEREVRIRNARLLGNDQRRTIQVHGFELLARPLSQPDLDFYDNQQIVQEYYGECAEIVREETGAHHVFAFDHNIRSAAGKKNRKRITGGQQVQGPARTVHGDYTLTSGPQRLRDLANPPGINDTLRSTIGERTSLLKPDMVDRVLTGNGRFAIINVWRNIAHEPVANHQLALCDGQTVNPEDLVVFEIHYRDRVGENYFAKHAAQHSWWYYPAMTRDEALLIKQWDSIGELARSGGARADSSVGSDQAPCTFSFHTSFKDLTIPPESPDRQSIEVRCIVLYN</sequence>
<dbReference type="InterPro" id="IPR044053">
    <property type="entry name" value="AsaB-like"/>
</dbReference>
<evidence type="ECO:0008006" key="2">
    <source>
        <dbReference type="Google" id="ProtNLM"/>
    </source>
</evidence>
<feature type="non-terminal residue" evidence="1">
    <location>
        <position position="1"/>
    </location>
</feature>
<dbReference type="PANTHER" id="PTHR34598">
    <property type="entry name" value="BLL6449 PROTEIN"/>
    <property type="match status" value="1"/>
</dbReference>
<organism evidence="1">
    <name type="scientific">marine metagenome</name>
    <dbReference type="NCBI Taxonomy" id="408172"/>
    <lineage>
        <taxon>unclassified sequences</taxon>
        <taxon>metagenomes</taxon>
        <taxon>ecological metagenomes</taxon>
    </lineage>
</organism>
<protein>
    <recommendedName>
        <fullName evidence="2">Methyltransferase</fullName>
    </recommendedName>
</protein>
<dbReference type="EMBL" id="UINC01077627">
    <property type="protein sequence ID" value="SVC17917.1"/>
    <property type="molecule type" value="Genomic_DNA"/>
</dbReference>
<gene>
    <name evidence="1" type="ORF">METZ01_LOCUS270771</name>
</gene>
<accession>A0A382K4B7</accession>
<reference evidence="1" key="1">
    <citation type="submission" date="2018-05" db="EMBL/GenBank/DDBJ databases">
        <authorList>
            <person name="Lanie J.A."/>
            <person name="Ng W.-L."/>
            <person name="Kazmierczak K.M."/>
            <person name="Andrzejewski T.M."/>
            <person name="Davidsen T.M."/>
            <person name="Wayne K.J."/>
            <person name="Tettelin H."/>
            <person name="Glass J.I."/>
            <person name="Rusch D."/>
            <person name="Podicherti R."/>
            <person name="Tsui H.-C.T."/>
            <person name="Winkler M.E."/>
        </authorList>
    </citation>
    <scope>NUCLEOTIDE SEQUENCE</scope>
</reference>
<dbReference type="AlphaFoldDB" id="A0A382K4B7"/>
<name>A0A382K4B7_9ZZZZ</name>
<dbReference type="PANTHER" id="PTHR34598:SF3">
    <property type="entry name" value="OXIDOREDUCTASE AN1597"/>
    <property type="match status" value="1"/>
</dbReference>